<evidence type="ECO:0000256" key="1">
    <source>
        <dbReference type="ARBA" id="ARBA00004191"/>
    </source>
</evidence>
<keyword evidence="7" id="KW-0961">Cell wall biogenesis/degradation</keyword>
<keyword evidence="6 9" id="KW-0326">Glycosidase</keyword>
<feature type="active site" evidence="8">
    <location>
        <position position="260"/>
    </location>
</feature>
<comment type="caution">
    <text evidence="11">The sequence shown here is derived from an EMBL/GenBank/DDBJ whole genome shotgun (WGS) entry which is preliminary data.</text>
</comment>
<evidence type="ECO:0000256" key="6">
    <source>
        <dbReference type="ARBA" id="ARBA00023295"/>
    </source>
</evidence>
<keyword evidence="3" id="KW-0134">Cell wall</keyword>
<dbReference type="GO" id="GO:0004650">
    <property type="term" value="F:polygalacturonase activity"/>
    <property type="evidence" value="ECO:0007669"/>
    <property type="project" value="InterPro"/>
</dbReference>
<keyword evidence="10" id="KW-0732">Signal</keyword>
<evidence type="ECO:0000256" key="10">
    <source>
        <dbReference type="SAM" id="SignalP"/>
    </source>
</evidence>
<dbReference type="PANTHER" id="PTHR31375">
    <property type="match status" value="1"/>
</dbReference>
<dbReference type="AlphaFoldDB" id="A0AAD8GQV5"/>
<dbReference type="Pfam" id="PF00295">
    <property type="entry name" value="Glyco_hydro_28"/>
    <property type="match status" value="1"/>
</dbReference>
<comment type="subcellular location">
    <subcellularLocation>
        <location evidence="1">Secreted</location>
        <location evidence="1">Cell wall</location>
    </subcellularLocation>
</comment>
<dbReference type="SMART" id="SM00710">
    <property type="entry name" value="PbH1"/>
    <property type="match status" value="5"/>
</dbReference>
<keyword evidence="12" id="KW-1185">Reference proteome</keyword>
<sequence>MATMKRLCILGIVLVISSVANADSDLVNLKYDRRDLGGQVPAGGGPVIDVSKCPGAKGDGSSDMTQVIMKAWNDACHAPSPSRLLIPAGIWLAGELEFEGPCTAPLVTVEVQGTLKGKPEAAAYPKNYQVYFSRCSFQIVGSGTIDGNGAAAQAIKKASGGKNLPDTVVAIQCPNSGVSGVKIINSKGFHLKVVECDNFKADSIAITSPETTLNTDGIHIARCKGACITNINIATGDDCISIGDAMVDLTIRNIVCAPGHGISIGSLGKFPDEKDVRNVEISNVTLVNTMYGLRIKTIHSGTALAVSNVTYSNIQCKGCGSPIIIDQHYNGGSLTRTPGDSKVRISGVTFKNMKGTTSANVVATLLCSTACGCEGINIQDVSLAYSGTDTEDKGLRTTCENAKATFTGCTIPACK</sequence>
<evidence type="ECO:0000256" key="3">
    <source>
        <dbReference type="ARBA" id="ARBA00022512"/>
    </source>
</evidence>
<organism evidence="11 12">
    <name type="scientific">Heracleum sosnowskyi</name>
    <dbReference type="NCBI Taxonomy" id="360622"/>
    <lineage>
        <taxon>Eukaryota</taxon>
        <taxon>Viridiplantae</taxon>
        <taxon>Streptophyta</taxon>
        <taxon>Embryophyta</taxon>
        <taxon>Tracheophyta</taxon>
        <taxon>Spermatophyta</taxon>
        <taxon>Magnoliopsida</taxon>
        <taxon>eudicotyledons</taxon>
        <taxon>Gunneridae</taxon>
        <taxon>Pentapetalae</taxon>
        <taxon>asterids</taxon>
        <taxon>campanulids</taxon>
        <taxon>Apiales</taxon>
        <taxon>Apiaceae</taxon>
        <taxon>Apioideae</taxon>
        <taxon>apioid superclade</taxon>
        <taxon>Tordylieae</taxon>
        <taxon>Tordyliinae</taxon>
        <taxon>Heracleum</taxon>
    </lineage>
</organism>
<evidence type="ECO:0000256" key="9">
    <source>
        <dbReference type="RuleBase" id="RU361169"/>
    </source>
</evidence>
<feature type="chain" id="PRO_5042056626" evidence="10">
    <location>
        <begin position="23"/>
        <end position="415"/>
    </location>
</feature>
<reference evidence="11" key="1">
    <citation type="submission" date="2023-02" db="EMBL/GenBank/DDBJ databases">
        <title>Genome of toxic invasive species Heracleum sosnowskyi carries increased number of genes despite the absence of recent whole-genome duplications.</title>
        <authorList>
            <person name="Schelkunov M."/>
            <person name="Shtratnikova V."/>
            <person name="Makarenko M."/>
            <person name="Klepikova A."/>
            <person name="Omelchenko D."/>
            <person name="Novikova G."/>
            <person name="Obukhova E."/>
            <person name="Bogdanov V."/>
            <person name="Penin A."/>
            <person name="Logacheva M."/>
        </authorList>
    </citation>
    <scope>NUCLEOTIDE SEQUENCE</scope>
    <source>
        <strain evidence="11">Hsosn_3</strain>
        <tissue evidence="11">Leaf</tissue>
    </source>
</reference>
<evidence type="ECO:0000256" key="2">
    <source>
        <dbReference type="ARBA" id="ARBA00008834"/>
    </source>
</evidence>
<reference evidence="11" key="2">
    <citation type="submission" date="2023-05" db="EMBL/GenBank/DDBJ databases">
        <authorList>
            <person name="Schelkunov M.I."/>
        </authorList>
    </citation>
    <scope>NUCLEOTIDE SEQUENCE</scope>
    <source>
        <strain evidence="11">Hsosn_3</strain>
        <tissue evidence="11">Leaf</tissue>
    </source>
</reference>
<dbReference type="InterPro" id="IPR011050">
    <property type="entry name" value="Pectin_lyase_fold/virulence"/>
</dbReference>
<evidence type="ECO:0000256" key="5">
    <source>
        <dbReference type="ARBA" id="ARBA00022801"/>
    </source>
</evidence>
<dbReference type="GO" id="GO:0005975">
    <property type="term" value="P:carbohydrate metabolic process"/>
    <property type="evidence" value="ECO:0007669"/>
    <property type="project" value="InterPro"/>
</dbReference>
<dbReference type="EMBL" id="JAUIZM010000017">
    <property type="protein sequence ID" value="KAK1352453.1"/>
    <property type="molecule type" value="Genomic_DNA"/>
</dbReference>
<evidence type="ECO:0000256" key="4">
    <source>
        <dbReference type="ARBA" id="ARBA00022525"/>
    </source>
</evidence>
<evidence type="ECO:0000256" key="7">
    <source>
        <dbReference type="ARBA" id="ARBA00023316"/>
    </source>
</evidence>
<dbReference type="InterPro" id="IPR006626">
    <property type="entry name" value="PbH1"/>
</dbReference>
<dbReference type="PROSITE" id="PS00502">
    <property type="entry name" value="POLYGALACTURONASE"/>
    <property type="match status" value="1"/>
</dbReference>
<proteinExistence type="inferred from homology"/>
<evidence type="ECO:0000313" key="12">
    <source>
        <dbReference type="Proteomes" id="UP001237642"/>
    </source>
</evidence>
<accession>A0AAD8GQV5</accession>
<evidence type="ECO:0000256" key="8">
    <source>
        <dbReference type="PROSITE-ProRule" id="PRU10052"/>
    </source>
</evidence>
<dbReference type="Gene3D" id="2.160.20.10">
    <property type="entry name" value="Single-stranded right-handed beta-helix, Pectin lyase-like"/>
    <property type="match status" value="1"/>
</dbReference>
<comment type="similarity">
    <text evidence="2 9">Belongs to the glycosyl hydrolase 28 family.</text>
</comment>
<keyword evidence="4" id="KW-0964">Secreted</keyword>
<protein>
    <submittedName>
        <fullName evidence="11">Polygalacturonase QRT2-like</fullName>
    </submittedName>
</protein>
<dbReference type="SUPFAM" id="SSF51126">
    <property type="entry name" value="Pectin lyase-like"/>
    <property type="match status" value="1"/>
</dbReference>
<keyword evidence="5 9" id="KW-0378">Hydrolase</keyword>
<dbReference type="InterPro" id="IPR000743">
    <property type="entry name" value="Glyco_hydro_28"/>
</dbReference>
<dbReference type="InterPro" id="IPR012334">
    <property type="entry name" value="Pectin_lyas_fold"/>
</dbReference>
<dbReference type="Proteomes" id="UP001237642">
    <property type="component" value="Unassembled WGS sequence"/>
</dbReference>
<evidence type="ECO:0000313" key="11">
    <source>
        <dbReference type="EMBL" id="KAK1352453.1"/>
    </source>
</evidence>
<gene>
    <name evidence="11" type="ORF">POM88_053392</name>
</gene>
<feature type="signal peptide" evidence="10">
    <location>
        <begin position="1"/>
        <end position="22"/>
    </location>
</feature>
<dbReference type="GO" id="GO:0071555">
    <property type="term" value="P:cell wall organization"/>
    <property type="evidence" value="ECO:0007669"/>
    <property type="project" value="UniProtKB-KW"/>
</dbReference>
<name>A0AAD8GQV5_9APIA</name>